<dbReference type="Gene3D" id="3.40.50.10170">
    <property type="match status" value="1"/>
</dbReference>
<dbReference type="SUPFAM" id="SSF82549">
    <property type="entry name" value="DAK1/DegV-like"/>
    <property type="match status" value="1"/>
</dbReference>
<evidence type="ECO:0000313" key="2">
    <source>
        <dbReference type="EMBL" id="PRR80144.1"/>
    </source>
</evidence>
<name>A0A2T0B8D9_9CLOT</name>
<dbReference type="EMBL" id="PVXO01000009">
    <property type="protein sequence ID" value="PRR80144.1"/>
    <property type="molecule type" value="Genomic_DNA"/>
</dbReference>
<dbReference type="PANTHER" id="PTHR33434:SF2">
    <property type="entry name" value="FATTY ACID-BINDING PROTEIN TM_1468"/>
    <property type="match status" value="1"/>
</dbReference>
<sequence length="287" mass="31831">MSVKIVTDSTSYISEKIRNEHNISVVSLNIAFKDISFKEVDIDNDTFYKRIEEKGEFPKSSQPSVGEMYETFLNLVKENNDIVGIFISSDMSGTYSSAFLAKNMVLKEYPNAKIEIVDSRSNCMQLGFSVIEAAKEAKKGSNIKEVVKAAKDNINRSRFLFIPNTLDYLAKGGRIGGATALLGKVLKITPILTVTNGETTIFNKVRTKKKAIMEMINTFLKDIKKFQFGNIVIHHIDCEEEAKEIAKTIKGLIGKEIKVCPIGPVIGSHVGPGAIGLAYYTMDELDK</sequence>
<gene>
    <name evidence="2" type="ORF">CLLI_05280</name>
</gene>
<dbReference type="OrthoDB" id="9780216at2"/>
<dbReference type="InterPro" id="IPR043168">
    <property type="entry name" value="DegV_C"/>
</dbReference>
<dbReference type="InterPro" id="IPR050270">
    <property type="entry name" value="DegV_domain_contain"/>
</dbReference>
<dbReference type="Gene3D" id="3.30.1180.10">
    <property type="match status" value="1"/>
</dbReference>
<protein>
    <submittedName>
        <fullName evidence="2">Fatty acid-binding protein</fullName>
    </submittedName>
</protein>
<dbReference type="PANTHER" id="PTHR33434">
    <property type="entry name" value="DEGV DOMAIN-CONTAINING PROTEIN DR_1986-RELATED"/>
    <property type="match status" value="1"/>
</dbReference>
<evidence type="ECO:0000256" key="1">
    <source>
        <dbReference type="ARBA" id="ARBA00023121"/>
    </source>
</evidence>
<organism evidence="2 3">
    <name type="scientific">Clostridium liquoris</name>
    <dbReference type="NCBI Taxonomy" id="1289519"/>
    <lineage>
        <taxon>Bacteria</taxon>
        <taxon>Bacillati</taxon>
        <taxon>Bacillota</taxon>
        <taxon>Clostridia</taxon>
        <taxon>Eubacteriales</taxon>
        <taxon>Clostridiaceae</taxon>
        <taxon>Clostridium</taxon>
    </lineage>
</organism>
<dbReference type="PROSITE" id="PS51482">
    <property type="entry name" value="DEGV"/>
    <property type="match status" value="1"/>
</dbReference>
<proteinExistence type="predicted"/>
<dbReference type="AlphaFoldDB" id="A0A2T0B8D9"/>
<dbReference type="NCBIfam" id="TIGR00762">
    <property type="entry name" value="DegV"/>
    <property type="match status" value="1"/>
</dbReference>
<dbReference type="GO" id="GO:0008289">
    <property type="term" value="F:lipid binding"/>
    <property type="evidence" value="ECO:0007669"/>
    <property type="project" value="UniProtKB-KW"/>
</dbReference>
<keyword evidence="1" id="KW-0446">Lipid-binding</keyword>
<comment type="caution">
    <text evidence="2">The sequence shown here is derived from an EMBL/GenBank/DDBJ whole genome shotgun (WGS) entry which is preliminary data.</text>
</comment>
<dbReference type="Pfam" id="PF02645">
    <property type="entry name" value="DegV"/>
    <property type="match status" value="1"/>
</dbReference>
<accession>A0A2T0B8D9</accession>
<dbReference type="InterPro" id="IPR003797">
    <property type="entry name" value="DegV"/>
</dbReference>
<evidence type="ECO:0000313" key="3">
    <source>
        <dbReference type="Proteomes" id="UP000239706"/>
    </source>
</evidence>
<dbReference type="RefSeq" id="WP_106062704.1">
    <property type="nucleotide sequence ID" value="NZ_PVXO01000009.1"/>
</dbReference>
<dbReference type="Proteomes" id="UP000239706">
    <property type="component" value="Unassembled WGS sequence"/>
</dbReference>
<reference evidence="2 3" key="1">
    <citation type="submission" date="2018-03" db="EMBL/GenBank/DDBJ databases">
        <title>Genome sequence of Clostridium liquoris DSM 100320.</title>
        <authorList>
            <person name="Poehlein A."/>
            <person name="Daniel R."/>
        </authorList>
    </citation>
    <scope>NUCLEOTIDE SEQUENCE [LARGE SCALE GENOMIC DNA]</scope>
    <source>
        <strain evidence="2 3">DSM 100320</strain>
    </source>
</reference>
<keyword evidence="3" id="KW-1185">Reference proteome</keyword>